<comment type="caution">
    <text evidence="20">Lacks conserved residue(s) required for the propagation of feature annotation.</text>
</comment>
<evidence type="ECO:0000256" key="5">
    <source>
        <dbReference type="ARBA" id="ARBA00009644"/>
    </source>
</evidence>
<feature type="compositionally biased region" description="Basic and acidic residues" evidence="21">
    <location>
        <begin position="95"/>
        <end position="104"/>
    </location>
</feature>
<keyword evidence="13" id="KW-0966">Cell projection</keyword>
<dbReference type="PANTHER" id="PTHR11506:SF35">
    <property type="entry name" value="LYSOSOME-ASSOCIATED MEMBRANE GLYCOPROTEIN 5"/>
    <property type="match status" value="1"/>
</dbReference>
<comment type="similarity">
    <text evidence="5 20">Belongs to the LAMP family.</text>
</comment>
<evidence type="ECO:0000256" key="23">
    <source>
        <dbReference type="SAM" id="SignalP"/>
    </source>
</evidence>
<proteinExistence type="inferred from homology"/>
<keyword evidence="26" id="KW-1185">Reference proteome</keyword>
<protein>
    <recommendedName>
        <fullName evidence="18">Lysosome-associated membrane glycoprotein 5</fullName>
    </recommendedName>
    <alternativeName>
        <fullName evidence="19">Lysosome-associated membrane protein 5</fullName>
    </alternativeName>
</protein>
<evidence type="ECO:0000256" key="19">
    <source>
        <dbReference type="ARBA" id="ARBA00076257"/>
    </source>
</evidence>
<dbReference type="GO" id="GO:0005765">
    <property type="term" value="C:lysosomal membrane"/>
    <property type="evidence" value="ECO:0007669"/>
    <property type="project" value="TreeGrafter"/>
</dbReference>
<accession>A0AAV1YT70</accession>
<dbReference type="Pfam" id="PF01299">
    <property type="entry name" value="Lamp2-like_luminal"/>
    <property type="match status" value="1"/>
</dbReference>
<keyword evidence="10" id="KW-0770">Synapse</keyword>
<feature type="compositionally biased region" description="Acidic residues" evidence="21">
    <location>
        <begin position="28"/>
        <end position="39"/>
    </location>
</feature>
<evidence type="ECO:0000256" key="14">
    <source>
        <dbReference type="ARBA" id="ARBA00023329"/>
    </source>
</evidence>
<keyword evidence="7 23" id="KW-0732">Signal</keyword>
<evidence type="ECO:0000256" key="21">
    <source>
        <dbReference type="SAM" id="MobiDB-lite"/>
    </source>
</evidence>
<gene>
    <name evidence="25" type="ORF">LARSCL_LOCUS171</name>
</gene>
<feature type="compositionally biased region" description="Basic and acidic residues" evidence="21">
    <location>
        <begin position="118"/>
        <end position="129"/>
    </location>
</feature>
<dbReference type="EMBL" id="CAXIEN010000001">
    <property type="protein sequence ID" value="CAL1261037.1"/>
    <property type="molecule type" value="Genomic_DNA"/>
</dbReference>
<keyword evidence="9 22" id="KW-1133">Transmembrane helix</keyword>
<comment type="function">
    <text evidence="16">Plays a role in short-term synaptic plasticity in a subset of GABAergic neurons in the brain.</text>
</comment>
<evidence type="ECO:0000313" key="26">
    <source>
        <dbReference type="Proteomes" id="UP001497382"/>
    </source>
</evidence>
<organism evidence="25 26">
    <name type="scientific">Larinioides sclopetarius</name>
    <dbReference type="NCBI Taxonomy" id="280406"/>
    <lineage>
        <taxon>Eukaryota</taxon>
        <taxon>Metazoa</taxon>
        <taxon>Ecdysozoa</taxon>
        <taxon>Arthropoda</taxon>
        <taxon>Chelicerata</taxon>
        <taxon>Arachnida</taxon>
        <taxon>Araneae</taxon>
        <taxon>Araneomorphae</taxon>
        <taxon>Entelegynae</taxon>
        <taxon>Araneoidea</taxon>
        <taxon>Araneidae</taxon>
        <taxon>Larinioides</taxon>
    </lineage>
</organism>
<evidence type="ECO:0000313" key="25">
    <source>
        <dbReference type="EMBL" id="CAL1261037.1"/>
    </source>
</evidence>
<evidence type="ECO:0000256" key="16">
    <source>
        <dbReference type="ARBA" id="ARBA00053950"/>
    </source>
</evidence>
<evidence type="ECO:0000256" key="3">
    <source>
        <dbReference type="ARBA" id="ARBA00004172"/>
    </source>
</evidence>
<dbReference type="Proteomes" id="UP001497382">
    <property type="component" value="Unassembled WGS sequence"/>
</dbReference>
<dbReference type="GO" id="GO:0031902">
    <property type="term" value="C:late endosome membrane"/>
    <property type="evidence" value="ECO:0007669"/>
    <property type="project" value="TreeGrafter"/>
</dbReference>
<reference evidence="25 26" key="1">
    <citation type="submission" date="2024-04" db="EMBL/GenBank/DDBJ databases">
        <authorList>
            <person name="Rising A."/>
            <person name="Reimegard J."/>
            <person name="Sonavane S."/>
            <person name="Akerstrom W."/>
            <person name="Nylinder S."/>
            <person name="Hedman E."/>
            <person name="Kallberg Y."/>
        </authorList>
    </citation>
    <scope>NUCLEOTIDE SEQUENCE [LARGE SCALE GENOMIC DNA]</scope>
</reference>
<dbReference type="AlphaFoldDB" id="A0AAV1YT70"/>
<evidence type="ECO:0000256" key="4">
    <source>
        <dbReference type="ARBA" id="ARBA00004279"/>
    </source>
</evidence>
<evidence type="ECO:0000256" key="18">
    <source>
        <dbReference type="ARBA" id="ARBA00074379"/>
    </source>
</evidence>
<evidence type="ECO:0000256" key="22">
    <source>
        <dbReference type="SAM" id="Phobius"/>
    </source>
</evidence>
<dbReference type="InterPro" id="IPR048528">
    <property type="entry name" value="Lamp2-like_luminal"/>
</dbReference>
<comment type="caution">
    <text evidence="25">The sequence shown here is derived from an EMBL/GenBank/DDBJ whole genome shotgun (WGS) entry which is preliminary data.</text>
</comment>
<evidence type="ECO:0000256" key="15">
    <source>
        <dbReference type="ARBA" id="ARBA00029428"/>
    </source>
</evidence>
<evidence type="ECO:0000256" key="7">
    <source>
        <dbReference type="ARBA" id="ARBA00022729"/>
    </source>
</evidence>
<feature type="compositionally biased region" description="Basic and acidic residues" evidence="21">
    <location>
        <begin position="40"/>
        <end position="68"/>
    </location>
</feature>
<feature type="transmembrane region" description="Helical" evidence="22">
    <location>
        <begin position="332"/>
        <end position="351"/>
    </location>
</feature>
<evidence type="ECO:0000256" key="9">
    <source>
        <dbReference type="ARBA" id="ARBA00022989"/>
    </source>
</evidence>
<dbReference type="GO" id="GO:0005886">
    <property type="term" value="C:plasma membrane"/>
    <property type="evidence" value="ECO:0007669"/>
    <property type="project" value="UniProtKB-SubCell"/>
</dbReference>
<feature type="region of interest" description="Disordered" evidence="21">
    <location>
        <begin position="23"/>
        <end position="129"/>
    </location>
</feature>
<keyword evidence="14" id="KW-0968">Cytoplasmic vesicle</keyword>
<evidence type="ECO:0000256" key="17">
    <source>
        <dbReference type="ARBA" id="ARBA00060492"/>
    </source>
</evidence>
<feature type="compositionally biased region" description="Acidic residues" evidence="21">
    <location>
        <begin position="81"/>
        <end position="94"/>
    </location>
</feature>
<keyword evidence="8" id="KW-0967">Endosome</keyword>
<evidence type="ECO:0000256" key="6">
    <source>
        <dbReference type="ARBA" id="ARBA00022692"/>
    </source>
</evidence>
<evidence type="ECO:0000256" key="12">
    <source>
        <dbReference type="ARBA" id="ARBA00023180"/>
    </source>
</evidence>
<feature type="signal peptide" evidence="23">
    <location>
        <begin position="1"/>
        <end position="23"/>
    </location>
</feature>
<dbReference type="InterPro" id="IPR002000">
    <property type="entry name" value="Lysosome-assoc_membr_glycop"/>
</dbReference>
<evidence type="ECO:0000259" key="24">
    <source>
        <dbReference type="Pfam" id="PF01299"/>
    </source>
</evidence>
<evidence type="ECO:0000256" key="13">
    <source>
        <dbReference type="ARBA" id="ARBA00023273"/>
    </source>
</evidence>
<evidence type="ECO:0000256" key="8">
    <source>
        <dbReference type="ARBA" id="ARBA00022753"/>
    </source>
</evidence>
<evidence type="ECO:0000256" key="11">
    <source>
        <dbReference type="ARBA" id="ARBA00023136"/>
    </source>
</evidence>
<evidence type="ECO:0000256" key="1">
    <source>
        <dbReference type="ARBA" id="ARBA00004151"/>
    </source>
</evidence>
<name>A0AAV1YT70_9ARAC</name>
<dbReference type="GO" id="GO:0072594">
    <property type="term" value="P:establishment of protein localization to organelle"/>
    <property type="evidence" value="ECO:0007669"/>
    <property type="project" value="TreeGrafter"/>
</dbReference>
<feature type="domain" description="Lysosome-associated membrane glycoprotein 2-like luminal" evidence="24">
    <location>
        <begin position="156"/>
        <end position="305"/>
    </location>
</feature>
<keyword evidence="11 20" id="KW-0472">Membrane</keyword>
<feature type="chain" id="PRO_5043696235" description="Lysosome-associated membrane glycoprotein 5" evidence="23">
    <location>
        <begin position="24"/>
        <end position="368"/>
    </location>
</feature>
<comment type="subcellular location">
    <subcellularLocation>
        <location evidence="4">Cell projection</location>
        <location evidence="4">Dendrite</location>
    </subcellularLocation>
    <subcellularLocation>
        <location evidence="17">Cell projection</location>
        <location evidence="17">Growth cone membrane</location>
        <topology evidence="17">Single-pass type I membrane protein</topology>
    </subcellularLocation>
    <subcellularLocation>
        <location evidence="15">Cytoplasmic vesicle</location>
        <location evidence="15">Secretory vesicle</location>
        <location evidence="15">Synaptic vesicle membrane</location>
        <topology evidence="15">Single-pass type I membrane protein</topology>
    </subcellularLocation>
    <subcellularLocation>
        <location evidence="2">Early endosome membrane</location>
        <topology evidence="2">Single-pass type I membrane protein</topology>
    </subcellularLocation>
    <subcellularLocation>
        <location evidence="1">Endoplasmic reticulum-Golgi intermediate compartment membrane</location>
        <topology evidence="1">Single-pass type I membrane protein</topology>
    </subcellularLocation>
    <subcellularLocation>
        <location evidence="20">Membrane</location>
        <topology evidence="20">Single-pass type I membrane protein</topology>
    </subcellularLocation>
    <subcellularLocation>
        <location evidence="3">Recycling endosome</location>
    </subcellularLocation>
</comment>
<keyword evidence="12" id="KW-0325">Glycoprotein</keyword>
<dbReference type="PANTHER" id="PTHR11506">
    <property type="entry name" value="LYSOSOME-ASSOCIATED MEMBRANE GLYCOPROTEIN"/>
    <property type="match status" value="1"/>
</dbReference>
<evidence type="ECO:0000256" key="20">
    <source>
        <dbReference type="PROSITE-ProRule" id="PRU00740"/>
    </source>
</evidence>
<keyword evidence="6 20" id="KW-0812">Transmembrane</keyword>
<evidence type="ECO:0000256" key="10">
    <source>
        <dbReference type="ARBA" id="ARBA00023018"/>
    </source>
</evidence>
<dbReference type="Gene3D" id="2.40.160.110">
    <property type="match status" value="1"/>
</dbReference>
<sequence length="368" mass="41446">MFLRASQFIFLISFICFIGSSIARPKEDDDNETPTEADTDSPKQKEPEENKEEVKEKVMEEEPAKDVEETVSEGAPIVLDTNEDEKAVEEEAAEDDRSSEKQSEIEEEANTNKTEEEEPKKETSEKEQETTISYAIENTKATLEKEEPPKDTFAVWSDKTKICLLAKLHAVFSIVYSSQRGEEKAEVTIPKTANSKGKCGPNTKFPVLQLSWGKCVFKMVFNKTDEENWALTSMELTYDTAEPLFDGAVNAGKKTARSKETTLFETPLKSSYFCPGQEIILLYTGNKQVVTVRIRDLQLQPFEIENGQFSPTHRCSKVVIDEETPYVQDETVPFAVGCTLALITLIILVGFSVHRAYHAAKVDYNSME</sequence>
<dbReference type="PROSITE" id="PS51407">
    <property type="entry name" value="LAMP_3"/>
    <property type="match status" value="1"/>
</dbReference>
<evidence type="ECO:0000256" key="2">
    <source>
        <dbReference type="ARBA" id="ARBA00004158"/>
    </source>
</evidence>